<evidence type="ECO:0000313" key="2">
    <source>
        <dbReference type="Proteomes" id="UP001501407"/>
    </source>
</evidence>
<sequence>MTTITAGEAARHGFVTPATRFDRTLLRAAAAIDAFVLARVERRVGAERRRALTAQAAASGARREAEALAAIGILPR</sequence>
<organism evidence="1 2">
    <name type="scientific">Microbacterium yannicii</name>
    <dbReference type="NCBI Taxonomy" id="671622"/>
    <lineage>
        <taxon>Bacteria</taxon>
        <taxon>Bacillati</taxon>
        <taxon>Actinomycetota</taxon>
        <taxon>Actinomycetes</taxon>
        <taxon>Micrococcales</taxon>
        <taxon>Microbacteriaceae</taxon>
        <taxon>Microbacterium</taxon>
    </lineage>
</organism>
<proteinExistence type="predicted"/>
<dbReference type="Proteomes" id="UP001501407">
    <property type="component" value="Unassembled WGS sequence"/>
</dbReference>
<name>A0ABP9MRD2_9MICO</name>
<comment type="caution">
    <text evidence="1">The sequence shown here is derived from an EMBL/GenBank/DDBJ whole genome shotgun (WGS) entry which is preliminary data.</text>
</comment>
<protein>
    <submittedName>
        <fullName evidence="1">Uncharacterized protein</fullName>
    </submittedName>
</protein>
<reference evidence="2" key="1">
    <citation type="journal article" date="2019" name="Int. J. Syst. Evol. Microbiol.">
        <title>The Global Catalogue of Microorganisms (GCM) 10K type strain sequencing project: providing services to taxonomists for standard genome sequencing and annotation.</title>
        <authorList>
            <consortium name="The Broad Institute Genomics Platform"/>
            <consortium name="The Broad Institute Genome Sequencing Center for Infectious Disease"/>
            <person name="Wu L."/>
            <person name="Ma J."/>
        </authorList>
    </citation>
    <scope>NUCLEOTIDE SEQUENCE [LARGE SCALE GENOMIC DNA]</scope>
    <source>
        <strain evidence="2">JCM 18959</strain>
    </source>
</reference>
<dbReference type="EMBL" id="BAABKZ010000005">
    <property type="protein sequence ID" value="GAA5099478.1"/>
    <property type="molecule type" value="Genomic_DNA"/>
</dbReference>
<accession>A0ABP9MRD2</accession>
<evidence type="ECO:0000313" key="1">
    <source>
        <dbReference type="EMBL" id="GAA5099478.1"/>
    </source>
</evidence>
<keyword evidence="2" id="KW-1185">Reference proteome</keyword>
<dbReference type="RefSeq" id="WP_194415279.1">
    <property type="nucleotide sequence ID" value="NZ_BAABKZ010000005.1"/>
</dbReference>
<gene>
    <name evidence="1" type="ORF">GCM10025760_35630</name>
</gene>